<dbReference type="Proteomes" id="UP001341840">
    <property type="component" value="Unassembled WGS sequence"/>
</dbReference>
<comment type="caution">
    <text evidence="1">The sequence shown here is derived from an EMBL/GenBank/DDBJ whole genome shotgun (WGS) entry which is preliminary data.</text>
</comment>
<keyword evidence="2" id="KW-1185">Reference proteome</keyword>
<proteinExistence type="predicted"/>
<reference evidence="1 2" key="1">
    <citation type="journal article" date="2023" name="Plants (Basel)">
        <title>Bridging the Gap: Combining Genomics and Transcriptomics Approaches to Understand Stylosanthes scabra, an Orphan Legume from the Brazilian Caatinga.</title>
        <authorList>
            <person name="Ferreira-Neto J.R.C."/>
            <person name="da Silva M.D."/>
            <person name="Binneck E."/>
            <person name="de Melo N.F."/>
            <person name="da Silva R.H."/>
            <person name="de Melo A.L.T.M."/>
            <person name="Pandolfi V."/>
            <person name="Bustamante F.O."/>
            <person name="Brasileiro-Vidal A.C."/>
            <person name="Benko-Iseppon A.M."/>
        </authorList>
    </citation>
    <scope>NUCLEOTIDE SEQUENCE [LARGE SCALE GENOMIC DNA]</scope>
    <source>
        <tissue evidence="1">Leaves</tissue>
    </source>
</reference>
<evidence type="ECO:0000313" key="2">
    <source>
        <dbReference type="Proteomes" id="UP001341840"/>
    </source>
</evidence>
<accession>A0ABU6XPZ8</accession>
<gene>
    <name evidence="1" type="ORF">PIB30_116745</name>
</gene>
<organism evidence="1 2">
    <name type="scientific">Stylosanthes scabra</name>
    <dbReference type="NCBI Taxonomy" id="79078"/>
    <lineage>
        <taxon>Eukaryota</taxon>
        <taxon>Viridiplantae</taxon>
        <taxon>Streptophyta</taxon>
        <taxon>Embryophyta</taxon>
        <taxon>Tracheophyta</taxon>
        <taxon>Spermatophyta</taxon>
        <taxon>Magnoliopsida</taxon>
        <taxon>eudicotyledons</taxon>
        <taxon>Gunneridae</taxon>
        <taxon>Pentapetalae</taxon>
        <taxon>rosids</taxon>
        <taxon>fabids</taxon>
        <taxon>Fabales</taxon>
        <taxon>Fabaceae</taxon>
        <taxon>Papilionoideae</taxon>
        <taxon>50 kb inversion clade</taxon>
        <taxon>dalbergioids sensu lato</taxon>
        <taxon>Dalbergieae</taxon>
        <taxon>Pterocarpus clade</taxon>
        <taxon>Stylosanthes</taxon>
    </lineage>
</organism>
<name>A0ABU6XPZ8_9FABA</name>
<sequence length="100" mass="11537">MLLVWAISRTEEDRTSTIIVPKHMSQPNSILINIQQIKHHHSYLPTYCTTPTPFSPIYIWIPSHTHTIMPLIDSTNLSNNKANLLFDLTMYMYGVILLAK</sequence>
<evidence type="ECO:0000313" key="1">
    <source>
        <dbReference type="EMBL" id="MED6199896.1"/>
    </source>
</evidence>
<dbReference type="EMBL" id="JASCZI010212604">
    <property type="protein sequence ID" value="MED6199896.1"/>
    <property type="molecule type" value="Genomic_DNA"/>
</dbReference>
<protein>
    <submittedName>
        <fullName evidence="1">Uncharacterized protein</fullName>
    </submittedName>
</protein>